<dbReference type="Proteomes" id="UP001202328">
    <property type="component" value="Unassembled WGS sequence"/>
</dbReference>
<dbReference type="AlphaFoldDB" id="A0AAD4RXT6"/>
<keyword evidence="2" id="KW-0808">Transferase</keyword>
<reference evidence="5" key="1">
    <citation type="submission" date="2022-04" db="EMBL/GenBank/DDBJ databases">
        <title>A functionally conserved STORR gene fusion in Papaver species that diverged 16.8 million years ago.</title>
        <authorList>
            <person name="Catania T."/>
        </authorList>
    </citation>
    <scope>NUCLEOTIDE SEQUENCE</scope>
    <source>
        <strain evidence="5">S-188037</strain>
    </source>
</reference>
<dbReference type="GO" id="GO:0032259">
    <property type="term" value="P:methylation"/>
    <property type="evidence" value="ECO:0007669"/>
    <property type="project" value="UniProtKB-KW"/>
</dbReference>
<accession>A0AAD4RXT6</accession>
<keyword evidence="6" id="KW-1185">Reference proteome</keyword>
<sequence>MEISSMLYIGNSIYGRSLFASKFVQYGDCILKVPFDVQLTPENVLPEVRVLLDDNVGHIARLAIVLLVEQKLGQESEWYPYMSSLPRKGELHCPVFWSKKELEMVQPSSVYKETIDQHAQIEKEYLAIRPVLDRFPHFFEEVTFEDYIHACAAVGSRAWGSSKGLSLIPFADFLNHDGDSDAILLGDEHKQVSEVIAGREYVPGEQVLIRYGKFPNSTLLVDFGFTISCNRYDQVQIWVNVLEHDPLRVIKLDVLAKHHMPTIRGTNGVDSFGSYFVIKEVRSSRRNGKGIPQSLRAFGRVLSAVSPQEVKDMEIEAAANDGRLARRPLKNTTREIEAHELLHSQILHLIQEYDASLKNLATVNLPSIDRQLAYRRRMAHDLLSGELRVLNSANAWLTNYCATLSRGKTHTLESHVS</sequence>
<gene>
    <name evidence="5" type="ORF">MKW98_007842</name>
</gene>
<organism evidence="5 6">
    <name type="scientific">Papaver atlanticum</name>
    <dbReference type="NCBI Taxonomy" id="357466"/>
    <lineage>
        <taxon>Eukaryota</taxon>
        <taxon>Viridiplantae</taxon>
        <taxon>Streptophyta</taxon>
        <taxon>Embryophyta</taxon>
        <taxon>Tracheophyta</taxon>
        <taxon>Spermatophyta</taxon>
        <taxon>Magnoliopsida</taxon>
        <taxon>Ranunculales</taxon>
        <taxon>Papaveraceae</taxon>
        <taxon>Papaveroideae</taxon>
        <taxon>Papaver</taxon>
    </lineage>
</organism>
<dbReference type="Gene3D" id="3.90.1410.10">
    <property type="entry name" value="set domain protein methyltransferase, domain 1"/>
    <property type="match status" value="1"/>
</dbReference>
<evidence type="ECO:0000256" key="1">
    <source>
        <dbReference type="ARBA" id="ARBA00022603"/>
    </source>
</evidence>
<protein>
    <recommendedName>
        <fullName evidence="4">Rubisco LSMT substrate-binding domain-containing protein</fullName>
    </recommendedName>
</protein>
<dbReference type="Gene3D" id="3.90.1420.10">
    <property type="entry name" value="Rubisco LSMT, substrate-binding domain"/>
    <property type="match status" value="1"/>
</dbReference>
<proteinExistence type="predicted"/>
<feature type="domain" description="Rubisco LSMT substrate-binding" evidence="4">
    <location>
        <begin position="244"/>
        <end position="390"/>
    </location>
</feature>
<evidence type="ECO:0000256" key="3">
    <source>
        <dbReference type="ARBA" id="ARBA00022691"/>
    </source>
</evidence>
<dbReference type="PANTHER" id="PTHR13271">
    <property type="entry name" value="UNCHARACTERIZED PUTATIVE METHYLTRANSFERASE"/>
    <property type="match status" value="1"/>
</dbReference>
<evidence type="ECO:0000256" key="2">
    <source>
        <dbReference type="ARBA" id="ARBA00022679"/>
    </source>
</evidence>
<name>A0AAD4RXT6_9MAGN</name>
<keyword evidence="1" id="KW-0489">Methyltransferase</keyword>
<dbReference type="PANTHER" id="PTHR13271:SF134">
    <property type="entry name" value="OS01G0976450 PROTEIN"/>
    <property type="match status" value="1"/>
</dbReference>
<dbReference type="InterPro" id="IPR050600">
    <property type="entry name" value="SETD3_SETD6_MTase"/>
</dbReference>
<dbReference type="Pfam" id="PF09273">
    <property type="entry name" value="Rubis-subs-bind"/>
    <property type="match status" value="1"/>
</dbReference>
<evidence type="ECO:0000313" key="5">
    <source>
        <dbReference type="EMBL" id="KAI3841361.1"/>
    </source>
</evidence>
<keyword evidence="3" id="KW-0949">S-adenosyl-L-methionine</keyword>
<dbReference type="InterPro" id="IPR036464">
    <property type="entry name" value="Rubisco_LSMT_subst-bd_sf"/>
</dbReference>
<dbReference type="GO" id="GO:0016279">
    <property type="term" value="F:protein-lysine N-methyltransferase activity"/>
    <property type="evidence" value="ECO:0007669"/>
    <property type="project" value="TreeGrafter"/>
</dbReference>
<dbReference type="SUPFAM" id="SSF82199">
    <property type="entry name" value="SET domain"/>
    <property type="match status" value="1"/>
</dbReference>
<dbReference type="InterPro" id="IPR015353">
    <property type="entry name" value="Rubisco_LSMT_subst-bd"/>
</dbReference>
<dbReference type="InterPro" id="IPR046341">
    <property type="entry name" value="SET_dom_sf"/>
</dbReference>
<evidence type="ECO:0000259" key="4">
    <source>
        <dbReference type="Pfam" id="PF09273"/>
    </source>
</evidence>
<comment type="caution">
    <text evidence="5">The sequence shown here is derived from an EMBL/GenBank/DDBJ whole genome shotgun (WGS) entry which is preliminary data.</text>
</comment>
<dbReference type="EMBL" id="JAJJMB010017174">
    <property type="protein sequence ID" value="KAI3841361.1"/>
    <property type="molecule type" value="Genomic_DNA"/>
</dbReference>
<evidence type="ECO:0000313" key="6">
    <source>
        <dbReference type="Proteomes" id="UP001202328"/>
    </source>
</evidence>